<evidence type="ECO:0000259" key="1">
    <source>
        <dbReference type="Pfam" id="PF13091"/>
    </source>
</evidence>
<feature type="domain" description="Phospholipase D-like" evidence="1">
    <location>
        <begin position="80"/>
        <end position="173"/>
    </location>
</feature>
<accession>A0ABW5WS43</accession>
<evidence type="ECO:0000313" key="3">
    <source>
        <dbReference type="Proteomes" id="UP001597533"/>
    </source>
</evidence>
<dbReference type="SUPFAM" id="SSF56024">
    <property type="entry name" value="Phospholipase D/nuclease"/>
    <property type="match status" value="1"/>
</dbReference>
<keyword evidence="3" id="KW-1185">Reference proteome</keyword>
<dbReference type="EMBL" id="JBHUOV010000017">
    <property type="protein sequence ID" value="MFD2824795.1"/>
    <property type="molecule type" value="Genomic_DNA"/>
</dbReference>
<sequence length="207" mass="23702">MSNKFFTLPDNDVSRAIETSASGSFVSKYLAAHYQKVASVKKDIKRLPESEEFFFLQSDNSFNAFTFIPVVLEHQTAKHLMATTYSINKRVINALVELHRNGLVDRITLLVSDTMLRRNPVITDLLASVNREYANINVLFAWVHAKVCLIETKEAHYVIEGSGNWSDNAYYEQYTFANCAKLFAFREKLFTDVQIRHKAINGEIIKL</sequence>
<reference evidence="3" key="1">
    <citation type="journal article" date="2019" name="Int. J. Syst. Evol. Microbiol.">
        <title>The Global Catalogue of Microorganisms (GCM) 10K type strain sequencing project: providing services to taxonomists for standard genome sequencing and annotation.</title>
        <authorList>
            <consortium name="The Broad Institute Genomics Platform"/>
            <consortium name="The Broad Institute Genome Sequencing Center for Infectious Disease"/>
            <person name="Wu L."/>
            <person name="Ma J."/>
        </authorList>
    </citation>
    <scope>NUCLEOTIDE SEQUENCE [LARGE SCALE GENOMIC DNA]</scope>
    <source>
        <strain evidence="3">KCTC 32141</strain>
    </source>
</reference>
<gene>
    <name evidence="2" type="ORF">ACFS5M_14020</name>
</gene>
<dbReference type="InterPro" id="IPR025202">
    <property type="entry name" value="PLD-like_dom"/>
</dbReference>
<dbReference type="Pfam" id="PF13091">
    <property type="entry name" value="PLDc_2"/>
    <property type="match status" value="1"/>
</dbReference>
<dbReference type="Gene3D" id="3.30.870.10">
    <property type="entry name" value="Endonuclease Chain A"/>
    <property type="match status" value="1"/>
</dbReference>
<dbReference type="Proteomes" id="UP001597533">
    <property type="component" value="Unassembled WGS sequence"/>
</dbReference>
<dbReference type="RefSeq" id="WP_183490127.1">
    <property type="nucleotide sequence ID" value="NZ_JBHUOV010000017.1"/>
</dbReference>
<name>A0ABW5WS43_9FLAO</name>
<organism evidence="2 3">
    <name type="scientific">Lacinutrix iliipiscaria</name>
    <dbReference type="NCBI Taxonomy" id="1230532"/>
    <lineage>
        <taxon>Bacteria</taxon>
        <taxon>Pseudomonadati</taxon>
        <taxon>Bacteroidota</taxon>
        <taxon>Flavobacteriia</taxon>
        <taxon>Flavobacteriales</taxon>
        <taxon>Flavobacteriaceae</taxon>
        <taxon>Lacinutrix</taxon>
    </lineage>
</organism>
<proteinExistence type="predicted"/>
<comment type="caution">
    <text evidence="2">The sequence shown here is derived from an EMBL/GenBank/DDBJ whole genome shotgun (WGS) entry which is preliminary data.</text>
</comment>
<evidence type="ECO:0000313" key="2">
    <source>
        <dbReference type="EMBL" id="MFD2824795.1"/>
    </source>
</evidence>
<protein>
    <submittedName>
        <fullName evidence="2">Phospholipase D-like domain-containing protein</fullName>
    </submittedName>
</protein>